<dbReference type="SUPFAM" id="SSF48452">
    <property type="entry name" value="TPR-like"/>
    <property type="match status" value="1"/>
</dbReference>
<dbReference type="InterPro" id="IPR011990">
    <property type="entry name" value="TPR-like_helical_dom_sf"/>
</dbReference>
<reference evidence="2 3" key="1">
    <citation type="submission" date="2024-01" db="EMBL/GenBank/DDBJ databases">
        <title>Novel species of the genus Luteimonas isolated from rivers.</title>
        <authorList>
            <person name="Lu H."/>
        </authorList>
    </citation>
    <scope>NUCLEOTIDE SEQUENCE [LARGE SCALE GENOMIC DNA]</scope>
    <source>
        <strain evidence="2 3">FXH3W</strain>
    </source>
</reference>
<sequence>MIGDSNNKSLTTRLKVVDQSTAAIRTSQFFGVVLLSAPVIAGAKAVDVQSWYGQIPSAKPRGQVAERSTRLRSADAKQQWVADNVRQYRLQYAQADSRARSRVVPVVQSMYGGVGGADATMSISSPLIRSKKSRATTAATPAASATPTKVAPAAPVTQPAKVAVSKPTVASVARPRAIVTSKQTKAVTTQRAKPNVAKAVTALSPKSAARRVVRKETAAAAPAVTARRAIAAPTVASVAVVDAPVKATRVEPAVAASIPTPAPASAVPSIMDVPATVSAVPSIMDVPATPSATPAAMPSIMDVPATVGAVPSIMDVPATPSATPAAMPSIMDVPATPSAAPAAMPSIMDVPATVGAVPSIMEVPATVGPVPSIMDVPATVGAVPSIMEVPATVGPVPSIMDVPATVGAVPSIMDVPTTPSAFPAPTAGSTHSALTGSEGVQVSERSEGNSPEPEVYKVTAEAAPIRIATEAPKPMQMGAFEYVPQHEDPYSTIKRTRPQQAVVNANLAGDYRKVAKLGLPLVKSADADPEFRLIVGNALAWTGNTEAADAIYKTLLDTPMRLAALTAMANVMRWRGKDYRALPMYREVLATDSENNDALEGMALAKESLRPRTRVTLDTSGDVDNVETRALTVNYRWNTKDGARVWELEGRGVRAELPGGPQASQMQLTGRLHAHDLPMDPLIEVTASDRIYGLVTVSPIPDKPLRVHAGVVNWGDQSLNPRALDKRLTAWNVGATGQFPSVVGQFSFGFDQYRVSDGNNVSAGTLRLAPPFHVISKHIKPVIGMEFREARTNVAEYWSPADGYGTAFVGLDYEWSNDRWSLSASVQRGTRLWGEADKSWGASFNASYKLNADWSTGMRAWAISNTRDAKPYRAHTGMLFLERRW</sequence>
<name>A0ABU7V056_9GAMM</name>
<feature type="compositionally biased region" description="Polar residues" evidence="1">
    <location>
        <begin position="431"/>
        <end position="440"/>
    </location>
</feature>
<dbReference type="Gene3D" id="1.25.40.10">
    <property type="entry name" value="Tetratricopeptide repeat domain"/>
    <property type="match status" value="1"/>
</dbReference>
<feature type="region of interest" description="Disordered" evidence="1">
    <location>
        <begin position="420"/>
        <end position="455"/>
    </location>
</feature>
<dbReference type="RefSeq" id="WP_331703493.1">
    <property type="nucleotide sequence ID" value="NZ_JAZHBO010000001.1"/>
</dbReference>
<dbReference type="EMBL" id="JAZHBO010000001">
    <property type="protein sequence ID" value="MEF2155451.1"/>
    <property type="molecule type" value="Genomic_DNA"/>
</dbReference>
<keyword evidence="3" id="KW-1185">Reference proteome</keyword>
<evidence type="ECO:0000313" key="3">
    <source>
        <dbReference type="Proteomes" id="UP001356170"/>
    </source>
</evidence>
<protein>
    <recommendedName>
        <fullName evidence="4">Tetratricopeptide repeat protein</fullName>
    </recommendedName>
</protein>
<feature type="compositionally biased region" description="Low complexity" evidence="1">
    <location>
        <begin position="420"/>
        <end position="430"/>
    </location>
</feature>
<accession>A0ABU7V056</accession>
<organism evidence="2 3">
    <name type="scientific">Aquilutibacter rugosus</name>
    <dbReference type="NCBI Taxonomy" id="3115820"/>
    <lineage>
        <taxon>Bacteria</taxon>
        <taxon>Pseudomonadati</taxon>
        <taxon>Pseudomonadota</taxon>
        <taxon>Gammaproteobacteria</taxon>
        <taxon>Lysobacterales</taxon>
        <taxon>Lysobacteraceae</taxon>
        <taxon>Aquilutibacter</taxon>
    </lineage>
</organism>
<evidence type="ECO:0008006" key="4">
    <source>
        <dbReference type="Google" id="ProtNLM"/>
    </source>
</evidence>
<proteinExistence type="predicted"/>
<evidence type="ECO:0000313" key="2">
    <source>
        <dbReference type="EMBL" id="MEF2155451.1"/>
    </source>
</evidence>
<dbReference type="Proteomes" id="UP001356170">
    <property type="component" value="Unassembled WGS sequence"/>
</dbReference>
<comment type="caution">
    <text evidence="2">The sequence shown here is derived from an EMBL/GenBank/DDBJ whole genome shotgun (WGS) entry which is preliminary data.</text>
</comment>
<gene>
    <name evidence="2" type="ORF">V3390_04285</name>
</gene>
<evidence type="ECO:0000256" key="1">
    <source>
        <dbReference type="SAM" id="MobiDB-lite"/>
    </source>
</evidence>